<dbReference type="EMBL" id="FOVL01000024">
    <property type="protein sequence ID" value="SFN90470.1"/>
    <property type="molecule type" value="Genomic_DNA"/>
</dbReference>
<accession>A0A1I5CU15</accession>
<gene>
    <name evidence="2" type="ORF">SAMN05660413_03019</name>
</gene>
<organism evidence="2 3">
    <name type="scientific">Salegentibacter flavus</name>
    <dbReference type="NCBI Taxonomy" id="287099"/>
    <lineage>
        <taxon>Bacteria</taxon>
        <taxon>Pseudomonadati</taxon>
        <taxon>Bacteroidota</taxon>
        <taxon>Flavobacteriia</taxon>
        <taxon>Flavobacteriales</taxon>
        <taxon>Flavobacteriaceae</taxon>
        <taxon>Salegentibacter</taxon>
    </lineage>
</organism>
<evidence type="ECO:0000313" key="2">
    <source>
        <dbReference type="EMBL" id="SFN90470.1"/>
    </source>
</evidence>
<dbReference type="Proteomes" id="UP000199153">
    <property type="component" value="Unassembled WGS sequence"/>
</dbReference>
<keyword evidence="1" id="KW-0812">Transmembrane</keyword>
<keyword evidence="3" id="KW-1185">Reference proteome</keyword>
<sequence>MILERIAVFTFQVRAKLLDFYNYLLRETDSQLGQIFFTCCLFFLTAFLFCVWMTPSDLWVKITYTFI</sequence>
<dbReference type="STRING" id="287099.SAMN05660413_03019"/>
<evidence type="ECO:0000313" key="3">
    <source>
        <dbReference type="Proteomes" id="UP000199153"/>
    </source>
</evidence>
<evidence type="ECO:0000256" key="1">
    <source>
        <dbReference type="SAM" id="Phobius"/>
    </source>
</evidence>
<protein>
    <submittedName>
        <fullName evidence="2">Uncharacterized protein</fullName>
    </submittedName>
</protein>
<feature type="transmembrane region" description="Helical" evidence="1">
    <location>
        <begin position="32"/>
        <end position="52"/>
    </location>
</feature>
<proteinExistence type="predicted"/>
<name>A0A1I5CU15_9FLAO</name>
<keyword evidence="1" id="KW-1133">Transmembrane helix</keyword>
<reference evidence="2 3" key="1">
    <citation type="submission" date="2016-10" db="EMBL/GenBank/DDBJ databases">
        <authorList>
            <person name="de Groot N.N."/>
        </authorList>
    </citation>
    <scope>NUCLEOTIDE SEQUENCE [LARGE SCALE GENOMIC DNA]</scope>
    <source>
        <strain evidence="2 3">DSM 17794</strain>
    </source>
</reference>
<dbReference type="AlphaFoldDB" id="A0A1I5CU15"/>
<keyword evidence="1" id="KW-0472">Membrane</keyword>